<evidence type="ECO:0000256" key="2">
    <source>
        <dbReference type="SAM" id="SignalP"/>
    </source>
</evidence>
<dbReference type="PANTHER" id="PTHR33743:SF19">
    <property type="entry name" value="PROTEIN GOLVEN 6"/>
    <property type="match status" value="1"/>
</dbReference>
<keyword evidence="4" id="KW-1185">Reference proteome</keyword>
<dbReference type="PANTHER" id="PTHR33743">
    <property type="entry name" value="PROTEIN GOLVEN 6-RELATED"/>
    <property type="match status" value="1"/>
</dbReference>
<protein>
    <submittedName>
        <fullName evidence="3">Uncharacterized protein</fullName>
    </submittedName>
</protein>
<reference evidence="3 4" key="1">
    <citation type="submission" date="2024-01" db="EMBL/GenBank/DDBJ databases">
        <title>Genome assemblies of Stephania.</title>
        <authorList>
            <person name="Yang L."/>
        </authorList>
    </citation>
    <scope>NUCLEOTIDE SEQUENCE [LARGE SCALE GENOMIC DNA]</scope>
    <source>
        <strain evidence="3">JXDWG</strain>
        <tissue evidence="3">Leaf</tissue>
    </source>
</reference>
<organism evidence="3 4">
    <name type="scientific">Stephania cephalantha</name>
    <dbReference type="NCBI Taxonomy" id="152367"/>
    <lineage>
        <taxon>Eukaryota</taxon>
        <taxon>Viridiplantae</taxon>
        <taxon>Streptophyta</taxon>
        <taxon>Embryophyta</taxon>
        <taxon>Tracheophyta</taxon>
        <taxon>Spermatophyta</taxon>
        <taxon>Magnoliopsida</taxon>
        <taxon>Ranunculales</taxon>
        <taxon>Menispermaceae</taxon>
        <taxon>Menispermoideae</taxon>
        <taxon>Cissampelideae</taxon>
        <taxon>Stephania</taxon>
    </lineage>
</organism>
<evidence type="ECO:0000313" key="4">
    <source>
        <dbReference type="Proteomes" id="UP001419268"/>
    </source>
</evidence>
<dbReference type="Pfam" id="PF21529">
    <property type="entry name" value="GLV1-2"/>
    <property type="match status" value="1"/>
</dbReference>
<evidence type="ECO:0000313" key="3">
    <source>
        <dbReference type="EMBL" id="KAK9149553.1"/>
    </source>
</evidence>
<gene>
    <name evidence="3" type="ORF">Scep_008310</name>
</gene>
<dbReference type="AlphaFoldDB" id="A0AAP0KD82"/>
<name>A0AAP0KD82_9MAGN</name>
<feature type="region of interest" description="Disordered" evidence="1">
    <location>
        <begin position="69"/>
        <end position="117"/>
    </location>
</feature>
<feature type="compositionally biased region" description="Polar residues" evidence="1">
    <location>
        <begin position="69"/>
        <end position="79"/>
    </location>
</feature>
<feature type="signal peptide" evidence="2">
    <location>
        <begin position="1"/>
        <end position="20"/>
    </location>
</feature>
<feature type="compositionally biased region" description="Basic and acidic residues" evidence="1">
    <location>
        <begin position="92"/>
        <end position="103"/>
    </location>
</feature>
<proteinExistence type="predicted"/>
<evidence type="ECO:0000256" key="1">
    <source>
        <dbReference type="SAM" id="MobiDB-lite"/>
    </source>
</evidence>
<dbReference type="Proteomes" id="UP001419268">
    <property type="component" value="Unassembled WGS sequence"/>
</dbReference>
<keyword evidence="2" id="KW-0732">Signal</keyword>
<comment type="caution">
    <text evidence="3">The sequence shown here is derived from an EMBL/GenBank/DDBJ whole genome shotgun (WGS) entry which is preliminary data.</text>
</comment>
<dbReference type="EMBL" id="JBBNAG010000003">
    <property type="protein sequence ID" value="KAK9149553.1"/>
    <property type="molecule type" value="Genomic_DNA"/>
</dbReference>
<accession>A0AAP0KD82</accession>
<sequence length="133" mass="14440">MKPALVVSFVLICLLVEAQGIRLERGFTPINHHDRDVEEGSQNKVIIEAESSGAGSVVPCTGEHCSGTLQRRLSKSTVNGGKPEPNGGQSEGKNDKFSVEKLENSGQQEEYQDIMDIAGMDYSTAKRKSPIHN</sequence>
<dbReference type="InterPro" id="IPR049306">
    <property type="entry name" value="GLV1-2"/>
</dbReference>
<feature type="chain" id="PRO_5042941268" evidence="2">
    <location>
        <begin position="21"/>
        <end position="133"/>
    </location>
</feature>